<evidence type="ECO:0000313" key="2">
    <source>
        <dbReference type="Proteomes" id="UP000474296"/>
    </source>
</evidence>
<keyword evidence="2" id="KW-1185">Reference proteome</keyword>
<comment type="caution">
    <text evidence="1">The sequence shown here is derived from an EMBL/GenBank/DDBJ whole genome shotgun (WGS) entry which is preliminary data.</text>
</comment>
<dbReference type="InterPro" id="IPR025345">
    <property type="entry name" value="DUF4249"/>
</dbReference>
<dbReference type="RefSeq" id="WP_164029643.1">
    <property type="nucleotide sequence ID" value="NZ_JAABOQ010000002.1"/>
</dbReference>
<proteinExistence type="predicted"/>
<gene>
    <name evidence="1" type="ORF">GWK10_04060</name>
</gene>
<dbReference type="Pfam" id="PF14054">
    <property type="entry name" value="DUF4249"/>
    <property type="match status" value="1"/>
</dbReference>
<dbReference type="AlphaFoldDB" id="A0A6M0CEV9"/>
<dbReference type="Proteomes" id="UP000474296">
    <property type="component" value="Unassembled WGS sequence"/>
</dbReference>
<reference evidence="1 2" key="1">
    <citation type="submission" date="2020-01" db="EMBL/GenBank/DDBJ databases">
        <title>Spongiivirga citrea KCTC 32990T.</title>
        <authorList>
            <person name="Wang G."/>
        </authorList>
    </citation>
    <scope>NUCLEOTIDE SEQUENCE [LARGE SCALE GENOMIC DNA]</scope>
    <source>
        <strain evidence="1 2">KCTC 32990</strain>
    </source>
</reference>
<accession>A0A6M0CEV9</accession>
<protein>
    <submittedName>
        <fullName evidence="1">DUF4249 family protein</fullName>
    </submittedName>
</protein>
<dbReference type="PROSITE" id="PS51257">
    <property type="entry name" value="PROKAR_LIPOPROTEIN"/>
    <property type="match status" value="1"/>
</dbReference>
<organism evidence="1 2">
    <name type="scientific">Spongiivirga citrea</name>
    <dbReference type="NCBI Taxonomy" id="1481457"/>
    <lineage>
        <taxon>Bacteria</taxon>
        <taxon>Pseudomonadati</taxon>
        <taxon>Bacteroidota</taxon>
        <taxon>Flavobacteriia</taxon>
        <taxon>Flavobacteriales</taxon>
        <taxon>Flavobacteriaceae</taxon>
        <taxon>Spongiivirga</taxon>
    </lineage>
</organism>
<sequence length="403" mass="45641">MKKVTYMNLIAPLLVLSSCIETFEPGTQTFEDTLIIEGRITNELKEQVIFITRSFRFEDEGPSQETGATVRVVGDTGMTINFIEASPGKYISETPFSAQSGIGYHLEVISKSGQHFQSTQTNLPPVVPIAKMYHEAGFDSNNSPGIGVYVDSENPQGNANFYRYEFIETYRIEAPKWSPLEAIVISDVWEFEVDTAPREQEERVCYKTNHSTAIMQATTNASTEDKIQKFPVRFIVKDDYMTTHRYSILVKQYVQTREAYRYFEKLNEFSQSENLFSDIQPGFLEGNIRSLDDADKNAVGFFEVTSVTSKRLYFKYHDAFPGERLPKFVTNCTEVAPPLASGHAPEAVTSPLIDNIKLGLLRYFDVNNRITLDFRGPFIMVPPACGDCTVLGSNIKPDFWEDE</sequence>
<dbReference type="EMBL" id="JAABOQ010000002">
    <property type="protein sequence ID" value="NER16368.1"/>
    <property type="molecule type" value="Genomic_DNA"/>
</dbReference>
<evidence type="ECO:0000313" key="1">
    <source>
        <dbReference type="EMBL" id="NER16368.1"/>
    </source>
</evidence>
<name>A0A6M0CEV9_9FLAO</name>